<evidence type="ECO:0000313" key="2">
    <source>
        <dbReference type="EMBL" id="KAJ8437319.1"/>
    </source>
</evidence>
<gene>
    <name evidence="2" type="ORF">Cgig2_015050</name>
</gene>
<dbReference type="Pfam" id="PF26138">
    <property type="entry name" value="DUF8040"/>
    <property type="match status" value="1"/>
</dbReference>
<proteinExistence type="predicted"/>
<protein>
    <recommendedName>
        <fullName evidence="1">DUF8040 domain-containing protein</fullName>
    </recommendedName>
</protein>
<organism evidence="2 3">
    <name type="scientific">Carnegiea gigantea</name>
    <dbReference type="NCBI Taxonomy" id="171969"/>
    <lineage>
        <taxon>Eukaryota</taxon>
        <taxon>Viridiplantae</taxon>
        <taxon>Streptophyta</taxon>
        <taxon>Embryophyta</taxon>
        <taxon>Tracheophyta</taxon>
        <taxon>Spermatophyta</taxon>
        <taxon>Magnoliopsida</taxon>
        <taxon>eudicotyledons</taxon>
        <taxon>Gunneridae</taxon>
        <taxon>Pentapetalae</taxon>
        <taxon>Caryophyllales</taxon>
        <taxon>Cactineae</taxon>
        <taxon>Cactaceae</taxon>
        <taxon>Cactoideae</taxon>
        <taxon>Echinocereeae</taxon>
        <taxon>Carnegiea</taxon>
    </lineage>
</organism>
<evidence type="ECO:0000259" key="1">
    <source>
        <dbReference type="Pfam" id="PF26138"/>
    </source>
</evidence>
<comment type="caution">
    <text evidence="2">The sequence shown here is derived from an EMBL/GenBank/DDBJ whole genome shotgun (WGS) entry which is preliminary data.</text>
</comment>
<dbReference type="EMBL" id="JAKOGI010000306">
    <property type="protein sequence ID" value="KAJ8437319.1"/>
    <property type="molecule type" value="Genomic_DNA"/>
</dbReference>
<evidence type="ECO:0000313" key="3">
    <source>
        <dbReference type="Proteomes" id="UP001153076"/>
    </source>
</evidence>
<feature type="domain" description="DUF8040" evidence="1">
    <location>
        <begin position="208"/>
        <end position="257"/>
    </location>
</feature>
<dbReference type="Proteomes" id="UP001153076">
    <property type="component" value="Unassembled WGS sequence"/>
</dbReference>
<dbReference type="PANTHER" id="PTHR35218:SF9">
    <property type="entry name" value="ENDONUCLEASE_EXONUCLEASE_PHOSPHATASE DOMAIN-CONTAINING PROTEIN"/>
    <property type="match status" value="1"/>
</dbReference>
<dbReference type="PANTHER" id="PTHR35218">
    <property type="entry name" value="RNASE H DOMAIN-CONTAINING PROTEIN"/>
    <property type="match status" value="1"/>
</dbReference>
<accession>A0A9Q1K6E5</accession>
<reference evidence="2" key="1">
    <citation type="submission" date="2022-04" db="EMBL/GenBank/DDBJ databases">
        <title>Carnegiea gigantea Genome sequencing and assembly v2.</title>
        <authorList>
            <person name="Copetti D."/>
            <person name="Sanderson M.J."/>
            <person name="Burquez A."/>
            <person name="Wojciechowski M.F."/>
        </authorList>
    </citation>
    <scope>NUCLEOTIDE SEQUENCE</scope>
    <source>
        <strain evidence="2">SGP5-SGP5p</strain>
        <tissue evidence="2">Aerial part</tissue>
    </source>
</reference>
<sequence length="257" mass="29605">MIVKKPLRWKTNYPSNGNDRENNGAGKYSLTRAAPIELELDTLVDIANTKNDNILNMESPLNMPLILGWDFLFTLKELIHKYSPTILTLVEKKICGMMSNDACKKAGFDIVFHVEANGFGGGIWVLWLKEKLSNEQLAHLNKLYVSSEVKNVAFDMKSHKAPVLHHKEKYSLKKSYSLTKHTNWRINYVNGFIMIGNSLTIPEIDRHALFRSLSMLRTIGKLDDSKYMRLEKQVALFLYIITHHTKNQIVHEAFWKS</sequence>
<name>A0A9Q1K6E5_9CARY</name>
<dbReference type="OrthoDB" id="1699974at2759"/>
<keyword evidence="3" id="KW-1185">Reference proteome</keyword>
<dbReference type="InterPro" id="IPR058353">
    <property type="entry name" value="DUF8040"/>
</dbReference>
<dbReference type="AlphaFoldDB" id="A0A9Q1K6E5"/>